<comment type="similarity">
    <text evidence="1">Belongs to the short-chain dehydrogenases/reductases (SDR) family.</text>
</comment>
<proteinExistence type="inferred from homology"/>
<dbReference type="RefSeq" id="WP_182489333.1">
    <property type="nucleotide sequence ID" value="NZ_BAAAOV010000003.1"/>
</dbReference>
<dbReference type="Proteomes" id="UP000585905">
    <property type="component" value="Unassembled WGS sequence"/>
</dbReference>
<evidence type="ECO:0000313" key="3">
    <source>
        <dbReference type="EMBL" id="MBA8846615.1"/>
    </source>
</evidence>
<protein>
    <submittedName>
        <fullName evidence="3">NAD(P)-dependent dehydrogenase (Short-subunit alcohol dehydrogenase family)</fullName>
    </submittedName>
</protein>
<dbReference type="InterPro" id="IPR036291">
    <property type="entry name" value="NAD(P)-bd_dom_sf"/>
</dbReference>
<dbReference type="GO" id="GO:0016491">
    <property type="term" value="F:oxidoreductase activity"/>
    <property type="evidence" value="ECO:0007669"/>
    <property type="project" value="UniProtKB-KW"/>
</dbReference>
<comment type="caution">
    <text evidence="3">The sequence shown here is derived from an EMBL/GenBank/DDBJ whole genome shotgun (WGS) entry which is preliminary data.</text>
</comment>
<organism evidence="3 4">
    <name type="scientific">Microcella alkalica</name>
    <dbReference type="NCBI Taxonomy" id="355930"/>
    <lineage>
        <taxon>Bacteria</taxon>
        <taxon>Bacillati</taxon>
        <taxon>Actinomycetota</taxon>
        <taxon>Actinomycetes</taxon>
        <taxon>Micrococcales</taxon>
        <taxon>Microbacteriaceae</taxon>
        <taxon>Microcella</taxon>
    </lineage>
</organism>
<dbReference type="PANTHER" id="PTHR24320">
    <property type="entry name" value="RETINOL DEHYDROGENASE"/>
    <property type="match status" value="1"/>
</dbReference>
<name>A0A839EBA3_9MICO</name>
<dbReference type="NCBIfam" id="NF004513">
    <property type="entry name" value="PRK05854.1"/>
    <property type="match status" value="1"/>
</dbReference>
<evidence type="ECO:0000313" key="4">
    <source>
        <dbReference type="Proteomes" id="UP000585905"/>
    </source>
</evidence>
<dbReference type="NCBIfam" id="NF004846">
    <property type="entry name" value="PRK06197.1"/>
    <property type="match status" value="1"/>
</dbReference>
<accession>A0A839EBA3</accession>
<evidence type="ECO:0000256" key="1">
    <source>
        <dbReference type="ARBA" id="ARBA00006484"/>
    </source>
</evidence>
<dbReference type="Pfam" id="PF00106">
    <property type="entry name" value="adh_short"/>
    <property type="match status" value="1"/>
</dbReference>
<keyword evidence="4" id="KW-1185">Reference proteome</keyword>
<dbReference type="InterPro" id="IPR002347">
    <property type="entry name" value="SDR_fam"/>
</dbReference>
<dbReference type="SUPFAM" id="SSF51735">
    <property type="entry name" value="NAD(P)-binding Rossmann-fold domains"/>
    <property type="match status" value="1"/>
</dbReference>
<reference evidence="3 4" key="1">
    <citation type="submission" date="2020-07" db="EMBL/GenBank/DDBJ databases">
        <title>Sequencing the genomes of 1000 actinobacteria strains.</title>
        <authorList>
            <person name="Klenk H.-P."/>
        </authorList>
    </citation>
    <scope>NUCLEOTIDE SEQUENCE [LARGE SCALE GENOMIC DNA]</scope>
    <source>
        <strain evidence="3 4">DSM 19663</strain>
    </source>
</reference>
<dbReference type="PANTHER" id="PTHR24320:SF148">
    <property type="entry name" value="NAD(P)-BINDING ROSSMANN-FOLD SUPERFAMILY PROTEIN"/>
    <property type="match status" value="1"/>
</dbReference>
<gene>
    <name evidence="3" type="ORF">FHX53_000179</name>
</gene>
<keyword evidence="2" id="KW-0560">Oxidoreductase</keyword>
<dbReference type="Gene3D" id="3.40.50.720">
    <property type="entry name" value="NAD(P)-binding Rossmann-like Domain"/>
    <property type="match status" value="1"/>
</dbReference>
<evidence type="ECO:0000256" key="2">
    <source>
        <dbReference type="ARBA" id="ARBA00023002"/>
    </source>
</evidence>
<dbReference type="PRINTS" id="PR00081">
    <property type="entry name" value="GDHRDH"/>
</dbReference>
<sequence length="309" mass="32248">MPRRPALDRPLPDLTGRLAIVTGANSGLGLDISGALAAAGADVIMTSRDASKGADARRELLARSPRGSLEVRSLDLASLDSVRAFAAQVVAESRPLDILVNNAGVMAVPERLETADGFELQFGTNHLGPFALTGLLLPALRAAEAPRVVSTASIAARPGRITREALVGEAAYDAWRVYAMTKLANLVFGRELQARSDATGWGLTSVTAHPGFSTTNLASNGPRFGKKPIPKWAMTLSLLVGQSGAAGARPSIYVATAPDVEPGGYYGPNGRRELRGGTTHAAVPDGALEPGIGELLWSESERMTGVTYA</sequence>
<dbReference type="AlphaFoldDB" id="A0A839EBA3"/>
<dbReference type="EMBL" id="JACGWX010000001">
    <property type="protein sequence ID" value="MBA8846615.1"/>
    <property type="molecule type" value="Genomic_DNA"/>
</dbReference>